<keyword evidence="1" id="KW-0233">DNA recombination</keyword>
<dbReference type="PROSITE" id="PS51898">
    <property type="entry name" value="TYR_RECOMBINASE"/>
    <property type="match status" value="1"/>
</dbReference>
<gene>
    <name evidence="3" type="ORF">ACFSBT_04235</name>
</gene>
<dbReference type="Pfam" id="PF00589">
    <property type="entry name" value="Phage_integrase"/>
    <property type="match status" value="1"/>
</dbReference>
<evidence type="ECO:0000313" key="3">
    <source>
        <dbReference type="EMBL" id="MFD1512488.1"/>
    </source>
</evidence>
<name>A0ABD6ASI5_9EURY</name>
<dbReference type="InterPro" id="IPR013762">
    <property type="entry name" value="Integrase-like_cat_sf"/>
</dbReference>
<comment type="caution">
    <text evidence="3">The sequence shown here is derived from an EMBL/GenBank/DDBJ whole genome shotgun (WGS) entry which is preliminary data.</text>
</comment>
<dbReference type="GO" id="GO:0006310">
    <property type="term" value="P:DNA recombination"/>
    <property type="evidence" value="ECO:0007669"/>
    <property type="project" value="UniProtKB-KW"/>
</dbReference>
<dbReference type="EMBL" id="JBHUDC010000002">
    <property type="protein sequence ID" value="MFD1512488.1"/>
    <property type="molecule type" value="Genomic_DNA"/>
</dbReference>
<evidence type="ECO:0000313" key="4">
    <source>
        <dbReference type="Proteomes" id="UP001597187"/>
    </source>
</evidence>
<dbReference type="InterPro" id="IPR011010">
    <property type="entry name" value="DNA_brk_join_enz"/>
</dbReference>
<evidence type="ECO:0000256" key="1">
    <source>
        <dbReference type="ARBA" id="ARBA00023172"/>
    </source>
</evidence>
<reference evidence="3 4" key="1">
    <citation type="journal article" date="2019" name="Int. J. Syst. Evol. Microbiol.">
        <title>The Global Catalogue of Microorganisms (GCM) 10K type strain sequencing project: providing services to taxonomists for standard genome sequencing and annotation.</title>
        <authorList>
            <consortium name="The Broad Institute Genomics Platform"/>
            <consortium name="The Broad Institute Genome Sequencing Center for Infectious Disease"/>
            <person name="Wu L."/>
            <person name="Ma J."/>
        </authorList>
    </citation>
    <scope>NUCLEOTIDE SEQUENCE [LARGE SCALE GENOMIC DNA]</scope>
    <source>
        <strain evidence="3 4">CGMCC 1.12563</strain>
    </source>
</reference>
<dbReference type="RefSeq" id="WP_250872466.1">
    <property type="nucleotide sequence ID" value="NZ_JALXFV010000002.1"/>
</dbReference>
<evidence type="ECO:0000259" key="2">
    <source>
        <dbReference type="PROSITE" id="PS51898"/>
    </source>
</evidence>
<dbReference type="InterPro" id="IPR002104">
    <property type="entry name" value="Integrase_catalytic"/>
</dbReference>
<sequence length="413" mass="46741">MAAPSEAIERLRERAETSADLVEADRDVLIRFSDELFVRSVNYSDHRHEKLLRHCVRIAEETDGLAAVLEDEAAAKRVVTWINRTYDNEETNRDYRVALRVFAKHVTDGEDVPESVAWVSGQTSRNYDPKPDPREMLHWEEHVLPMIETCHNNRDKAMLAVAWDAGTRSGEFRDLQVRDVTDHTHGLQITVDGKTGQRSVTLIPSVPFLQRWLADHPGDESSDLWSKLHQDDDLSYNAVKKVFVSAAERAGVTRPVTLTNFRKSSASHLASQGMNQAHIEDHHGWTRGSTVAARYVAVFSGDSDRELAKVHGLDVEEDEPDPIAPVACPRCDRDNPHDVDACVWCGQALEAGAVERIRREEREVRRDTLKLAKENPELLEDVDTRQEIIGMLEDNPELLQHAKRFADALEAED</sequence>
<dbReference type="AlphaFoldDB" id="A0ABD6ASI5"/>
<protein>
    <submittedName>
        <fullName evidence="3">Tyrosine-type recombinase/integrase</fullName>
    </submittedName>
</protein>
<organism evidence="3 4">
    <name type="scientific">Halomarina rubra</name>
    <dbReference type="NCBI Taxonomy" id="2071873"/>
    <lineage>
        <taxon>Archaea</taxon>
        <taxon>Methanobacteriati</taxon>
        <taxon>Methanobacteriota</taxon>
        <taxon>Stenosarchaea group</taxon>
        <taxon>Halobacteria</taxon>
        <taxon>Halobacteriales</taxon>
        <taxon>Natronomonadaceae</taxon>
        <taxon>Halomarina</taxon>
    </lineage>
</organism>
<dbReference type="CDD" id="cd00397">
    <property type="entry name" value="DNA_BRE_C"/>
    <property type="match status" value="1"/>
</dbReference>
<feature type="domain" description="Tyr recombinase" evidence="2">
    <location>
        <begin position="129"/>
        <end position="309"/>
    </location>
</feature>
<dbReference type="Proteomes" id="UP001597187">
    <property type="component" value="Unassembled WGS sequence"/>
</dbReference>
<dbReference type="Gene3D" id="1.10.443.10">
    <property type="entry name" value="Intergrase catalytic core"/>
    <property type="match status" value="1"/>
</dbReference>
<keyword evidence="4" id="KW-1185">Reference proteome</keyword>
<accession>A0ABD6ASI5</accession>
<dbReference type="SUPFAM" id="SSF56349">
    <property type="entry name" value="DNA breaking-rejoining enzymes"/>
    <property type="match status" value="1"/>
</dbReference>
<proteinExistence type="predicted"/>